<proteinExistence type="predicted"/>
<accession>U4LS40</accession>
<gene>
    <name evidence="2" type="ORF">PCON_03591</name>
</gene>
<evidence type="ECO:0000256" key="1">
    <source>
        <dbReference type="SAM" id="SignalP"/>
    </source>
</evidence>
<evidence type="ECO:0000313" key="3">
    <source>
        <dbReference type="Proteomes" id="UP000018144"/>
    </source>
</evidence>
<name>U4LS40_PYROM</name>
<protein>
    <recommendedName>
        <fullName evidence="4">Secreted protein</fullName>
    </recommendedName>
</protein>
<dbReference type="AlphaFoldDB" id="U4LS40"/>
<organism evidence="2 3">
    <name type="scientific">Pyronema omphalodes (strain CBS 100304)</name>
    <name type="common">Pyronema confluens</name>
    <dbReference type="NCBI Taxonomy" id="1076935"/>
    <lineage>
        <taxon>Eukaryota</taxon>
        <taxon>Fungi</taxon>
        <taxon>Dikarya</taxon>
        <taxon>Ascomycota</taxon>
        <taxon>Pezizomycotina</taxon>
        <taxon>Pezizomycetes</taxon>
        <taxon>Pezizales</taxon>
        <taxon>Pyronemataceae</taxon>
        <taxon>Pyronema</taxon>
    </lineage>
</organism>
<feature type="signal peptide" evidence="1">
    <location>
        <begin position="1"/>
        <end position="21"/>
    </location>
</feature>
<evidence type="ECO:0008006" key="4">
    <source>
        <dbReference type="Google" id="ProtNLM"/>
    </source>
</evidence>
<reference evidence="2 3" key="1">
    <citation type="journal article" date="2013" name="PLoS Genet.">
        <title>The genome and development-dependent transcriptomes of Pyronema confluens: a window into fungal evolution.</title>
        <authorList>
            <person name="Traeger S."/>
            <person name="Altegoer F."/>
            <person name="Freitag M."/>
            <person name="Gabaldon T."/>
            <person name="Kempken F."/>
            <person name="Kumar A."/>
            <person name="Marcet-Houben M."/>
            <person name="Poggeler S."/>
            <person name="Stajich J.E."/>
            <person name="Nowrousian M."/>
        </authorList>
    </citation>
    <scope>NUCLEOTIDE SEQUENCE [LARGE SCALE GENOMIC DNA]</scope>
    <source>
        <strain evidence="3">CBS 100304</strain>
        <tissue evidence="2">Vegetative mycelium</tissue>
    </source>
</reference>
<sequence length="101" mass="11640">MIPLLHLLVLGLHIIDHPSTCTSSMQRRIHYRSYVVRVSPGRGPHRIFTLWNYRWVDGITYIQRCMLNPGNMDDSGTLQGTFRLSYGRIKNQTAALVGRKD</sequence>
<keyword evidence="3" id="KW-1185">Reference proteome</keyword>
<feature type="chain" id="PRO_5004651724" description="Secreted protein" evidence="1">
    <location>
        <begin position="22"/>
        <end position="101"/>
    </location>
</feature>
<dbReference type="Proteomes" id="UP000018144">
    <property type="component" value="Unassembled WGS sequence"/>
</dbReference>
<keyword evidence="1" id="KW-0732">Signal</keyword>
<evidence type="ECO:0000313" key="2">
    <source>
        <dbReference type="EMBL" id="CCX34379.1"/>
    </source>
</evidence>
<dbReference type="EMBL" id="HF936526">
    <property type="protein sequence ID" value="CCX34379.1"/>
    <property type="molecule type" value="Genomic_DNA"/>
</dbReference>